<gene>
    <name evidence="3" type="ordered locus">Cpha266_0361</name>
</gene>
<dbReference type="eggNOG" id="COG1266">
    <property type="taxonomic scope" value="Bacteria"/>
</dbReference>
<proteinExistence type="predicted"/>
<dbReference type="KEGG" id="cph:Cpha266_0361"/>
<dbReference type="STRING" id="290317.Cpha266_0361"/>
<evidence type="ECO:0000259" key="2">
    <source>
        <dbReference type="Pfam" id="PF02517"/>
    </source>
</evidence>
<dbReference type="AlphaFoldDB" id="A1BDE3"/>
<protein>
    <submittedName>
        <fullName evidence="3">Abortive infection protein</fullName>
    </submittedName>
</protein>
<evidence type="ECO:0000313" key="4">
    <source>
        <dbReference type="Proteomes" id="UP000008701"/>
    </source>
</evidence>
<reference evidence="3 4" key="1">
    <citation type="submission" date="2006-12" db="EMBL/GenBank/DDBJ databases">
        <title>Complete sequence of Chlorobium phaeobacteroides DSM 266.</title>
        <authorList>
            <consortium name="US DOE Joint Genome Institute"/>
            <person name="Copeland A."/>
            <person name="Lucas S."/>
            <person name="Lapidus A."/>
            <person name="Barry K."/>
            <person name="Detter J.C."/>
            <person name="Glavina del Rio T."/>
            <person name="Hammon N."/>
            <person name="Israni S."/>
            <person name="Pitluck S."/>
            <person name="Goltsman E."/>
            <person name="Schmutz J."/>
            <person name="Larimer F."/>
            <person name="Land M."/>
            <person name="Hauser L."/>
            <person name="Mikhailova N."/>
            <person name="Li T."/>
            <person name="Overmann J."/>
            <person name="Bryant D.A."/>
            <person name="Richardson P."/>
        </authorList>
    </citation>
    <scope>NUCLEOTIDE SEQUENCE [LARGE SCALE GENOMIC DNA]</scope>
    <source>
        <strain evidence="3 4">DSM 266</strain>
    </source>
</reference>
<dbReference type="EMBL" id="CP000492">
    <property type="protein sequence ID" value="ABL64420.1"/>
    <property type="molecule type" value="Genomic_DNA"/>
</dbReference>
<dbReference type="HOGENOM" id="CLU_865580_0_0_10"/>
<dbReference type="OrthoDB" id="1523022at2"/>
<dbReference type="InterPro" id="IPR003675">
    <property type="entry name" value="Rce1/LyrA-like_dom"/>
</dbReference>
<keyword evidence="1" id="KW-0472">Membrane</keyword>
<sequence length="317" mass="34662">MKAQKSLHAEPSLVRRPSFIMNTLILFGIMMLYQVMGSLLLLKITAIDLSLLFSLDDQARTISLMRIMQVASQLLLLALPVLLLAKRHTGGEHLFSAKTLAFLGIRRNGSQALALWAVLGVFCLQPLMQTIAELQQLFLWPALGEAGKQVVENQKAMDRIIAALAVMRSLPEAVAVVAVLAVTPAMCEEVLFRGYIQENYRQSIDPRGAVILTGFVFAVFHLSAANFVPLTILGCYIGYVYLNAGTLFVPFAVHLFNNLAALALLSMGSGSGSADAGASFSGVVGFWWWWLVVAGSLGLFFLCMVMFRAASFSQRRQ</sequence>
<accession>A1BDE3</accession>
<feature type="transmembrane region" description="Helical" evidence="1">
    <location>
        <begin position="240"/>
        <end position="267"/>
    </location>
</feature>
<keyword evidence="1" id="KW-1133">Transmembrane helix</keyword>
<dbReference type="RefSeq" id="WP_011744253.1">
    <property type="nucleotide sequence ID" value="NC_008639.1"/>
</dbReference>
<keyword evidence="1" id="KW-0812">Transmembrane</keyword>
<feature type="domain" description="CAAX prenyl protease 2/Lysostaphin resistance protein A-like" evidence="2">
    <location>
        <begin position="173"/>
        <end position="259"/>
    </location>
</feature>
<dbReference type="Pfam" id="PF02517">
    <property type="entry name" value="Rce1-like"/>
    <property type="match status" value="1"/>
</dbReference>
<dbReference type="GO" id="GO:0004175">
    <property type="term" value="F:endopeptidase activity"/>
    <property type="evidence" value="ECO:0007669"/>
    <property type="project" value="UniProtKB-ARBA"/>
</dbReference>
<organism evidence="3 4">
    <name type="scientific">Chlorobium phaeobacteroides (strain DSM 266 / SMG 266 / 2430)</name>
    <dbReference type="NCBI Taxonomy" id="290317"/>
    <lineage>
        <taxon>Bacteria</taxon>
        <taxon>Pseudomonadati</taxon>
        <taxon>Chlorobiota</taxon>
        <taxon>Chlorobiia</taxon>
        <taxon>Chlorobiales</taxon>
        <taxon>Chlorobiaceae</taxon>
        <taxon>Chlorobium/Pelodictyon group</taxon>
        <taxon>Chlorobium</taxon>
    </lineage>
</organism>
<dbReference type="PANTHER" id="PTHR43592">
    <property type="entry name" value="CAAX AMINO TERMINAL PROTEASE"/>
    <property type="match status" value="1"/>
</dbReference>
<dbReference type="GO" id="GO:0080120">
    <property type="term" value="P:CAAX-box protein maturation"/>
    <property type="evidence" value="ECO:0007669"/>
    <property type="project" value="UniProtKB-ARBA"/>
</dbReference>
<feature type="transmembrane region" description="Helical" evidence="1">
    <location>
        <begin position="62"/>
        <end position="85"/>
    </location>
</feature>
<evidence type="ECO:0000256" key="1">
    <source>
        <dbReference type="SAM" id="Phobius"/>
    </source>
</evidence>
<name>A1BDE3_CHLPD</name>
<dbReference type="Proteomes" id="UP000008701">
    <property type="component" value="Chromosome"/>
</dbReference>
<dbReference type="MEROPS" id="G05.A04"/>
<keyword evidence="4" id="KW-1185">Reference proteome</keyword>
<feature type="transmembrane region" description="Helical" evidence="1">
    <location>
        <begin position="20"/>
        <end position="42"/>
    </location>
</feature>
<feature type="transmembrane region" description="Helical" evidence="1">
    <location>
        <begin position="287"/>
        <end position="307"/>
    </location>
</feature>
<dbReference type="PANTHER" id="PTHR43592:SF15">
    <property type="entry name" value="CAAX AMINO TERMINAL PROTEASE FAMILY PROTEIN"/>
    <property type="match status" value="1"/>
</dbReference>
<evidence type="ECO:0000313" key="3">
    <source>
        <dbReference type="EMBL" id="ABL64420.1"/>
    </source>
</evidence>